<sequence length="81" mass="8996">MDACEKAVAKEPENGGIKDSRGLARALTGDTAGAISDFQAFVDWIDDDELKAKRQKWIDELRAGKNPFTEEVLKGLLEESW</sequence>
<accession>A0A1D8TU94</accession>
<protein>
    <submittedName>
        <fullName evidence="2">Uncharacterized protein</fullName>
    </submittedName>
</protein>
<reference evidence="3" key="1">
    <citation type="submission" date="2016-10" db="EMBL/GenBank/DDBJ databases">
        <title>Comparative genomics uncovers the prolific and rare metabolic potential of the cyanobacterial genus Moorea.</title>
        <authorList>
            <person name="Leao T."/>
            <person name="Castelao G."/>
            <person name="Korobeynikov A."/>
            <person name="Monroe E.A."/>
            <person name="Podell S."/>
            <person name="Glukhov E."/>
            <person name="Allen E."/>
            <person name="Gerwick W.H."/>
            <person name="Gerwick L."/>
        </authorList>
    </citation>
    <scope>NUCLEOTIDE SEQUENCE [LARGE SCALE GENOMIC DNA]</scope>
    <source>
        <strain evidence="3">PAL-8-15-08-1</strain>
    </source>
</reference>
<dbReference type="KEGG" id="mpro:BJP34_18635"/>
<dbReference type="EMBL" id="CP017599">
    <property type="protein sequence ID" value="AOX01187.1"/>
    <property type="molecule type" value="Genomic_DNA"/>
</dbReference>
<name>A0A1D8TU94_9CYAN</name>
<organism evidence="2 3">
    <name type="scientific">Moorena producens PAL-8-15-08-1</name>
    <dbReference type="NCBI Taxonomy" id="1458985"/>
    <lineage>
        <taxon>Bacteria</taxon>
        <taxon>Bacillati</taxon>
        <taxon>Cyanobacteriota</taxon>
        <taxon>Cyanophyceae</taxon>
        <taxon>Coleofasciculales</taxon>
        <taxon>Coleofasciculaceae</taxon>
        <taxon>Moorena</taxon>
    </lineage>
</organism>
<proteinExistence type="predicted"/>
<dbReference type="RefSeq" id="WP_070393633.1">
    <property type="nucleotide sequence ID" value="NZ_CP017599.1"/>
</dbReference>
<feature type="region of interest" description="Disordered" evidence="1">
    <location>
        <begin position="1"/>
        <end position="21"/>
    </location>
</feature>
<dbReference type="STRING" id="1458985.BJP34_18635"/>
<gene>
    <name evidence="2" type="ORF">BJP34_18635</name>
</gene>
<evidence type="ECO:0000313" key="2">
    <source>
        <dbReference type="EMBL" id="AOX01187.1"/>
    </source>
</evidence>
<dbReference type="AlphaFoldDB" id="A0A1D8TU94"/>
<dbReference type="Proteomes" id="UP000177870">
    <property type="component" value="Chromosome"/>
</dbReference>
<dbReference type="OrthoDB" id="462132at2"/>
<evidence type="ECO:0000313" key="3">
    <source>
        <dbReference type="Proteomes" id="UP000177870"/>
    </source>
</evidence>
<evidence type="ECO:0000256" key="1">
    <source>
        <dbReference type="SAM" id="MobiDB-lite"/>
    </source>
</evidence>